<dbReference type="Proteomes" id="UP000249065">
    <property type="component" value="Unassembled WGS sequence"/>
</dbReference>
<dbReference type="InterPro" id="IPR007049">
    <property type="entry name" value="Carb-sel_porin_OprB"/>
</dbReference>
<proteinExistence type="inferred from homology"/>
<evidence type="ECO:0000256" key="1">
    <source>
        <dbReference type="ARBA" id="ARBA00008769"/>
    </source>
</evidence>
<dbReference type="RefSeq" id="WP_111470280.1">
    <property type="nucleotide sequence ID" value="NZ_QLIX01000008.1"/>
</dbReference>
<dbReference type="Pfam" id="PF04966">
    <property type="entry name" value="OprB"/>
    <property type="match status" value="1"/>
</dbReference>
<accession>A0A327M8N8</accession>
<dbReference type="InterPro" id="IPR038673">
    <property type="entry name" value="OprB_sf"/>
</dbReference>
<name>A0A327M8N8_9PROT</name>
<comment type="similarity">
    <text evidence="1 2">Belongs to the OprB family.</text>
</comment>
<dbReference type="Gene3D" id="2.40.160.180">
    <property type="entry name" value="Carbohydrate-selective porin OprB"/>
    <property type="match status" value="1"/>
</dbReference>
<sequence>MAALLCLLGVPEAAAQRGVAGPIYERNIDALIEGAEQGLARLEELGWLLRGQMTTTVQAHPGFRSPYRGPNSLSPKPDSTAMQTIDIVLGRRLWRGAEVIAVPSPTRGFGFSDNRGLGALTNTESFHGGTSNWDWNVTRLFLRQTIDLSYDATGSDDDPMRFTGPLALERITITAGKLAVWDFFDNNRYAHEPRTQFLNYALVGAGALDYASDPAGYTHGAVLEWENGIWATRLGAFQIARNQGGPQLDERIGRGWQVLGELDRAWWIGQHPGALRLLLGASRTRSARYDDLTQALLGGGDPTGVARAYRTKAMVALNFEQQLNDVVGAFARLGWNDGHAQSFMFTEMDWSASAGLSIGGWRWGRYADTVGLAFNLGGLHGPQRRFLAAGGTGFILGDGRLAYAPEVALETYYDVGIAPGLTAAVDLQCIINPGYNSDRGPVPVATLRLRAAF</sequence>
<dbReference type="GO" id="GO:0016020">
    <property type="term" value="C:membrane"/>
    <property type="evidence" value="ECO:0007669"/>
    <property type="project" value="InterPro"/>
</dbReference>
<keyword evidence="4" id="KW-1185">Reference proteome</keyword>
<comment type="caution">
    <text evidence="3">The sequence shown here is derived from an EMBL/GenBank/DDBJ whole genome shotgun (WGS) entry which is preliminary data.</text>
</comment>
<evidence type="ECO:0000313" key="4">
    <source>
        <dbReference type="Proteomes" id="UP000249065"/>
    </source>
</evidence>
<reference evidence="4" key="1">
    <citation type="submission" date="2018-06" db="EMBL/GenBank/DDBJ databases">
        <authorList>
            <person name="Khan S.A."/>
        </authorList>
    </citation>
    <scope>NUCLEOTIDE SEQUENCE [LARGE SCALE GENOMIC DNA]</scope>
    <source>
        <strain evidence="4">DB-1506</strain>
    </source>
</reference>
<evidence type="ECO:0000256" key="2">
    <source>
        <dbReference type="RuleBase" id="RU363072"/>
    </source>
</evidence>
<dbReference type="EMBL" id="QLIX01000008">
    <property type="protein sequence ID" value="RAI58664.1"/>
    <property type="molecule type" value="Genomic_DNA"/>
</dbReference>
<protein>
    <submittedName>
        <fullName evidence="3">Carbohydrate porin</fullName>
    </submittedName>
</protein>
<dbReference type="AlphaFoldDB" id="A0A327M8N8"/>
<organism evidence="3 4">
    <name type="scientific">Roseicella frigidaeris</name>
    <dbReference type="NCBI Taxonomy" id="2230885"/>
    <lineage>
        <taxon>Bacteria</taxon>
        <taxon>Pseudomonadati</taxon>
        <taxon>Pseudomonadota</taxon>
        <taxon>Alphaproteobacteria</taxon>
        <taxon>Acetobacterales</taxon>
        <taxon>Roseomonadaceae</taxon>
        <taxon>Roseicella</taxon>
    </lineage>
</organism>
<gene>
    <name evidence="3" type="ORF">DOO78_13345</name>
</gene>
<evidence type="ECO:0000313" key="3">
    <source>
        <dbReference type="EMBL" id="RAI58664.1"/>
    </source>
</evidence>
<dbReference type="GO" id="GO:0015288">
    <property type="term" value="F:porin activity"/>
    <property type="evidence" value="ECO:0007669"/>
    <property type="project" value="InterPro"/>
</dbReference>
<dbReference type="GO" id="GO:0008643">
    <property type="term" value="P:carbohydrate transport"/>
    <property type="evidence" value="ECO:0007669"/>
    <property type="project" value="InterPro"/>
</dbReference>